<gene>
    <name evidence="2" type="ORF">HF838_09350</name>
</gene>
<proteinExistence type="predicted"/>
<protein>
    <submittedName>
        <fullName evidence="2">Uncharacterized protein</fullName>
    </submittedName>
</protein>
<keyword evidence="1" id="KW-1133">Transmembrane helix</keyword>
<accession>A0A848CRL1</accession>
<keyword evidence="1" id="KW-0472">Membrane</keyword>
<dbReference type="AlphaFoldDB" id="A0A848CRL1"/>
<dbReference type="RefSeq" id="WP_021623421.1">
    <property type="nucleotide sequence ID" value="NZ_CABKST010000216.1"/>
</dbReference>
<sequence length="149" mass="16585">MKEVIIYMGAAMSISILLFILAFYALAGRKEGKSGVVSIGSQHFDVPLWQGKVKEVIHDDNVHMTEMDVIVYSKSIFMGFASQGFPFVNINAEDIIRVQYHRHSVSIEIKGMDGQSGYVTIKGAEEKALLQFARKVEFIANRAKKRSGG</sequence>
<dbReference type="GeneID" id="92840691"/>
<reference evidence="2 3" key="1">
    <citation type="submission" date="2020-04" db="EMBL/GenBank/DDBJ databases">
        <authorList>
            <person name="Hitch T.C.A."/>
            <person name="Wylensek D."/>
            <person name="Clavel T."/>
        </authorList>
    </citation>
    <scope>NUCLEOTIDE SEQUENCE [LARGE SCALE GENOMIC DNA]</scope>
    <source>
        <strain evidence="2 3">WB01_D5_05</strain>
    </source>
</reference>
<dbReference type="Proteomes" id="UP000561326">
    <property type="component" value="Unassembled WGS sequence"/>
</dbReference>
<comment type="caution">
    <text evidence="2">The sequence shown here is derived from an EMBL/GenBank/DDBJ whole genome shotgun (WGS) entry which is preliminary data.</text>
</comment>
<name>A0A848CRL1_ANEAE</name>
<dbReference type="OrthoDB" id="2678974at2"/>
<evidence type="ECO:0000313" key="2">
    <source>
        <dbReference type="EMBL" id="NME98463.1"/>
    </source>
</evidence>
<evidence type="ECO:0000313" key="3">
    <source>
        <dbReference type="Proteomes" id="UP000561326"/>
    </source>
</evidence>
<dbReference type="EMBL" id="JABAGO010000014">
    <property type="protein sequence ID" value="NME98463.1"/>
    <property type="molecule type" value="Genomic_DNA"/>
</dbReference>
<evidence type="ECO:0000256" key="1">
    <source>
        <dbReference type="SAM" id="Phobius"/>
    </source>
</evidence>
<feature type="transmembrane region" description="Helical" evidence="1">
    <location>
        <begin position="6"/>
        <end position="26"/>
    </location>
</feature>
<keyword evidence="1" id="KW-0812">Transmembrane</keyword>
<organism evidence="2 3">
    <name type="scientific">Aneurinibacillus aneurinilyticus</name>
    <name type="common">Bacillus aneurinolyticus</name>
    <dbReference type="NCBI Taxonomy" id="1391"/>
    <lineage>
        <taxon>Bacteria</taxon>
        <taxon>Bacillati</taxon>
        <taxon>Bacillota</taxon>
        <taxon>Bacilli</taxon>
        <taxon>Bacillales</taxon>
        <taxon>Paenibacillaceae</taxon>
        <taxon>Aneurinibacillus group</taxon>
        <taxon>Aneurinibacillus</taxon>
    </lineage>
</organism>